<dbReference type="Gene3D" id="3.90.830.10">
    <property type="entry name" value="Syntaxin Binding Protein 1, Chain A, domain 2"/>
    <property type="match status" value="1"/>
</dbReference>
<protein>
    <recommendedName>
        <fullName evidence="6">Sec1 family domain containing 1</fullName>
    </recommendedName>
</protein>
<dbReference type="PANTHER" id="PTHR11679">
    <property type="entry name" value="VESICLE PROTEIN SORTING-ASSOCIATED"/>
    <property type="match status" value="1"/>
</dbReference>
<comment type="similarity">
    <text evidence="1">Belongs to the STXBP/unc-18/SEC1 family.</text>
</comment>
<feature type="region of interest" description="Disordered" evidence="3">
    <location>
        <begin position="309"/>
        <end position="346"/>
    </location>
</feature>
<reference evidence="4" key="3">
    <citation type="submission" date="2025-09" db="UniProtKB">
        <authorList>
            <consortium name="Ensembl"/>
        </authorList>
    </citation>
    <scope>IDENTIFICATION</scope>
</reference>
<organism evidence="4 5">
    <name type="scientific">Gasterosteus aculeatus aculeatus</name>
    <name type="common">three-spined stickleback</name>
    <dbReference type="NCBI Taxonomy" id="481459"/>
    <lineage>
        <taxon>Eukaryota</taxon>
        <taxon>Metazoa</taxon>
        <taxon>Chordata</taxon>
        <taxon>Craniata</taxon>
        <taxon>Vertebrata</taxon>
        <taxon>Euteleostomi</taxon>
        <taxon>Actinopterygii</taxon>
        <taxon>Neopterygii</taxon>
        <taxon>Teleostei</taxon>
        <taxon>Neoteleostei</taxon>
        <taxon>Acanthomorphata</taxon>
        <taxon>Eupercaria</taxon>
        <taxon>Perciformes</taxon>
        <taxon>Cottioidei</taxon>
        <taxon>Gasterosteales</taxon>
        <taxon>Gasterosteidae</taxon>
        <taxon>Gasterosteus</taxon>
    </lineage>
</organism>
<dbReference type="InterPro" id="IPR043127">
    <property type="entry name" value="Sec-1-like_dom3a"/>
</dbReference>
<reference evidence="4 5" key="1">
    <citation type="journal article" date="2021" name="G3 (Bethesda)">
        <title>Improved contiguity of the threespine stickleback genome using long-read sequencing.</title>
        <authorList>
            <person name="Nath S."/>
            <person name="Shaw D.E."/>
            <person name="White M.A."/>
        </authorList>
    </citation>
    <scope>NUCLEOTIDE SEQUENCE [LARGE SCALE GENOMIC DNA]</scope>
    <source>
        <strain evidence="4 5">Lake Benthic</strain>
    </source>
</reference>
<accession>A0AAQ4RS93</accession>
<evidence type="ECO:0000313" key="4">
    <source>
        <dbReference type="Ensembl" id="ENSGACP00000065788.1"/>
    </source>
</evidence>
<keyword evidence="2" id="KW-0813">Transport</keyword>
<dbReference type="FunFam" id="3.40.50.2060:FF:000002">
    <property type="entry name" value="sec1 family domain-containing protein 1"/>
    <property type="match status" value="1"/>
</dbReference>
<dbReference type="SUPFAM" id="SSF56815">
    <property type="entry name" value="Sec1/munc18-like (SM) proteins"/>
    <property type="match status" value="1"/>
</dbReference>
<keyword evidence="2" id="KW-0653">Protein transport</keyword>
<proteinExistence type="inferred from homology"/>
<evidence type="ECO:0000256" key="1">
    <source>
        <dbReference type="ARBA" id="ARBA00009884"/>
    </source>
</evidence>
<dbReference type="InterPro" id="IPR027482">
    <property type="entry name" value="Sec1-like_dom2"/>
</dbReference>
<dbReference type="Gene3D" id="3.40.50.1910">
    <property type="match status" value="1"/>
</dbReference>
<evidence type="ECO:0008006" key="6">
    <source>
        <dbReference type="Google" id="ProtNLM"/>
    </source>
</evidence>
<dbReference type="GO" id="GO:0015031">
    <property type="term" value="P:protein transport"/>
    <property type="evidence" value="ECO:0007669"/>
    <property type="project" value="UniProtKB-KW"/>
</dbReference>
<evidence type="ECO:0000313" key="5">
    <source>
        <dbReference type="Proteomes" id="UP000007635"/>
    </source>
</evidence>
<evidence type="ECO:0000256" key="2">
    <source>
        <dbReference type="ARBA" id="ARBA00022927"/>
    </source>
</evidence>
<dbReference type="InterPro" id="IPR043154">
    <property type="entry name" value="Sec-1-like_dom1"/>
</dbReference>
<dbReference type="GO" id="GO:0016192">
    <property type="term" value="P:vesicle-mediated transport"/>
    <property type="evidence" value="ECO:0007669"/>
    <property type="project" value="InterPro"/>
</dbReference>
<sequence>DSPSPPTTSNMAASVREKQTVALKRMLNFNAPPLKNTATEPVWKVLIYDRFGQDIISPLLSVKELRDMGITLHLLLHSDRDPIPDVPAIYFVMPTEENIDRICQDLRNQLHESYFLNFISAISRSKLEDVASAALAANAVAQVTKVYDQYLNFITLEDDMFTLCHQNKELISYHAINRADIQDTDMEAIMDTIVDSLFCFFVTLGAVPIIRCPRGNAAEMVAVKLDKKLRENLRDARNSLFTGDNMAAGQFSFQRPLFVLADRNVDMATPLHHTWTYQALIHDVLVSCQSLFSLSPLQTSQSLNFTSFPPGLPAEQGGDGGGAGGGAISRRCQTKEEEQKGLRPDRRRQILAELDTYRAQEDEVKRLKCIMVRRTRVLETMSKSLQFVSESLKTFPDVELTSDWVLCVCRVWREKTKEPSACCQTTQPSSPPP</sequence>
<dbReference type="InterPro" id="IPR036045">
    <property type="entry name" value="Sec1-like_sf"/>
</dbReference>
<dbReference type="GeneTree" id="ENSGT00550000074845"/>
<dbReference type="Pfam" id="PF00995">
    <property type="entry name" value="Sec1"/>
    <property type="match status" value="1"/>
</dbReference>
<keyword evidence="5" id="KW-1185">Reference proteome</keyword>
<dbReference type="AlphaFoldDB" id="A0AAQ4RS93"/>
<reference evidence="4" key="2">
    <citation type="submission" date="2025-08" db="UniProtKB">
        <authorList>
            <consortium name="Ensembl"/>
        </authorList>
    </citation>
    <scope>IDENTIFICATION</scope>
</reference>
<feature type="compositionally biased region" description="Gly residues" evidence="3">
    <location>
        <begin position="317"/>
        <end position="327"/>
    </location>
</feature>
<dbReference type="Ensembl" id="ENSGACT00000047541.1">
    <property type="protein sequence ID" value="ENSGACP00000065788.1"/>
    <property type="gene ID" value="ENSGACG00000012926.2"/>
</dbReference>
<dbReference type="Proteomes" id="UP000007635">
    <property type="component" value="Unassembled WGS sequence"/>
</dbReference>
<dbReference type="Gene3D" id="3.40.50.2060">
    <property type="match status" value="1"/>
</dbReference>
<name>A0AAQ4RS93_GASAC</name>
<feature type="compositionally biased region" description="Basic and acidic residues" evidence="3">
    <location>
        <begin position="333"/>
        <end position="346"/>
    </location>
</feature>
<dbReference type="InterPro" id="IPR001619">
    <property type="entry name" value="Sec1-like"/>
</dbReference>
<evidence type="ECO:0000256" key="3">
    <source>
        <dbReference type="SAM" id="MobiDB-lite"/>
    </source>
</evidence>